<keyword evidence="1" id="KW-0472">Membrane</keyword>
<evidence type="ECO:0008006" key="4">
    <source>
        <dbReference type="Google" id="ProtNLM"/>
    </source>
</evidence>
<sequence>MKYNNKLINFINITTFIILTWMYNSNSDLSNVNGLSDKGRHRILANTKHQKETKCDVRHDGVKNKLVIEHKKTSSHTKMSDDRSKYLEAYMNDYKNRYPKKKGLRKLDCYCENEIYKRIAKIEKFAENVRNNKGILKNFLYNKYGLSLFLSCLVPLFSIVLLVLNQYVYEENKKTYLNYIEENSYLGHLYFTLLIIYGVTFISLGIYTLIKVIKYFGMKSGKNKMKSNEYFYILKEACINQ</sequence>
<dbReference type="InterPro" id="IPR022139">
    <property type="entry name" value="Fam-L/Fam-M-like_plasmodium"/>
</dbReference>
<dbReference type="Pfam" id="PF12420">
    <property type="entry name" value="DUF3671"/>
    <property type="match status" value="1"/>
</dbReference>
<evidence type="ECO:0000313" key="3">
    <source>
        <dbReference type="Proteomes" id="UP000053239"/>
    </source>
</evidence>
<keyword evidence="1" id="KW-0812">Transmembrane</keyword>
<reference evidence="2 3" key="1">
    <citation type="submission" date="2011-09" db="EMBL/GenBank/DDBJ databases">
        <title>The Genome Sequence of Plasmodium vivax North Korean.</title>
        <authorList>
            <consortium name="The Broad Institute Genome Sequencing Platform"/>
            <consortium name="The Broad Institute Genome Sequencing Center for Infectious Disease"/>
            <person name="Neafsey D."/>
            <person name="Carlton J."/>
            <person name="Barnwell J."/>
            <person name="Collins W."/>
            <person name="Escalante A."/>
            <person name="Mullikin J."/>
            <person name="Saul A."/>
            <person name="Guigo R."/>
            <person name="Camara F."/>
            <person name="Young S.K."/>
            <person name="Zeng Q."/>
            <person name="Gargeya S."/>
            <person name="Fitzgerald M."/>
            <person name="Haas B."/>
            <person name="Abouelleil A."/>
            <person name="Alvarado L."/>
            <person name="Arachchi H.M."/>
            <person name="Berlin A."/>
            <person name="Brown A."/>
            <person name="Chapman S.B."/>
            <person name="Chen Z."/>
            <person name="Dunbar C."/>
            <person name="Freedman E."/>
            <person name="Gearin G."/>
            <person name="Gellesch M."/>
            <person name="Goldberg J."/>
            <person name="Griggs A."/>
            <person name="Gujja S."/>
            <person name="Heiman D."/>
            <person name="Howarth C."/>
            <person name="Larson L."/>
            <person name="Lui A."/>
            <person name="MacDonald P.J.P."/>
            <person name="Montmayeur A."/>
            <person name="Murphy C."/>
            <person name="Neiman D."/>
            <person name="Pearson M."/>
            <person name="Priest M."/>
            <person name="Roberts A."/>
            <person name="Saif S."/>
            <person name="Shea T."/>
            <person name="Shenoy N."/>
            <person name="Sisk P."/>
            <person name="Stolte C."/>
            <person name="Sykes S."/>
            <person name="Wortman J."/>
            <person name="Nusbaum C."/>
            <person name="Birren B."/>
        </authorList>
    </citation>
    <scope>NUCLEOTIDE SEQUENCE [LARGE SCALE GENOMIC DNA]</scope>
    <source>
        <strain evidence="2 3">North Korean</strain>
    </source>
</reference>
<feature type="transmembrane region" description="Helical" evidence="1">
    <location>
        <begin position="189"/>
        <end position="210"/>
    </location>
</feature>
<evidence type="ECO:0000256" key="1">
    <source>
        <dbReference type="SAM" id="Phobius"/>
    </source>
</evidence>
<feature type="transmembrane region" description="Helical" evidence="1">
    <location>
        <begin position="146"/>
        <end position="169"/>
    </location>
</feature>
<protein>
    <recommendedName>
        <fullName evidence="4">Variable surface protein Vir35</fullName>
    </recommendedName>
</protein>
<keyword evidence="1" id="KW-1133">Transmembrane helix</keyword>
<dbReference type="AlphaFoldDB" id="A0A0J9U0X6"/>
<accession>A0A0J9U0X6</accession>
<dbReference type="Proteomes" id="UP000053239">
    <property type="component" value="Unassembled WGS sequence"/>
</dbReference>
<proteinExistence type="predicted"/>
<name>A0A0J9U0X6_PLAVI</name>
<evidence type="ECO:0000313" key="2">
    <source>
        <dbReference type="EMBL" id="KNA01587.1"/>
    </source>
</evidence>
<organism evidence="2 3">
    <name type="scientific">Plasmodium vivax North Korean</name>
    <dbReference type="NCBI Taxonomy" id="1035514"/>
    <lineage>
        <taxon>Eukaryota</taxon>
        <taxon>Sar</taxon>
        <taxon>Alveolata</taxon>
        <taxon>Apicomplexa</taxon>
        <taxon>Aconoidasida</taxon>
        <taxon>Haemosporida</taxon>
        <taxon>Plasmodiidae</taxon>
        <taxon>Plasmodium</taxon>
        <taxon>Plasmodium (Plasmodium)</taxon>
    </lineage>
</organism>
<dbReference type="EMBL" id="KQ235251">
    <property type="protein sequence ID" value="KNA01587.1"/>
    <property type="molecule type" value="Genomic_DNA"/>
</dbReference>
<gene>
    <name evidence="2" type="ORF">PVNG_06049</name>
</gene>